<gene>
    <name evidence="1" type="ORF">AC579_7900</name>
</gene>
<reference evidence="1 2" key="1">
    <citation type="submission" date="2015-07" db="EMBL/GenBank/DDBJ databases">
        <title>Comparative genomics of the Sigatoka disease complex on banana suggests a link between parallel evolutionary changes in Pseudocercospora fijiensis and Pseudocercospora eumusae and increased virulence on the banana host.</title>
        <authorList>
            <person name="Chang T.-C."/>
            <person name="Salvucci A."/>
            <person name="Crous P.W."/>
            <person name="Stergiopoulos I."/>
        </authorList>
    </citation>
    <scope>NUCLEOTIDE SEQUENCE [LARGE SCALE GENOMIC DNA]</scope>
    <source>
        <strain evidence="1 2">CBS 116634</strain>
    </source>
</reference>
<evidence type="ECO:0000313" key="2">
    <source>
        <dbReference type="Proteomes" id="UP000073492"/>
    </source>
</evidence>
<dbReference type="AlphaFoldDB" id="A0A139I6U2"/>
<dbReference type="EMBL" id="LFZO01000261">
    <property type="protein sequence ID" value="KXT10418.1"/>
    <property type="molecule type" value="Genomic_DNA"/>
</dbReference>
<comment type="caution">
    <text evidence="1">The sequence shown here is derived from an EMBL/GenBank/DDBJ whole genome shotgun (WGS) entry which is preliminary data.</text>
</comment>
<protein>
    <submittedName>
        <fullName evidence="1">Uncharacterized protein</fullName>
    </submittedName>
</protein>
<keyword evidence="2" id="KW-1185">Reference proteome</keyword>
<accession>A0A139I6U2</accession>
<organism evidence="1 2">
    <name type="scientific">Pseudocercospora musae</name>
    <dbReference type="NCBI Taxonomy" id="113226"/>
    <lineage>
        <taxon>Eukaryota</taxon>
        <taxon>Fungi</taxon>
        <taxon>Dikarya</taxon>
        <taxon>Ascomycota</taxon>
        <taxon>Pezizomycotina</taxon>
        <taxon>Dothideomycetes</taxon>
        <taxon>Dothideomycetidae</taxon>
        <taxon>Mycosphaerellales</taxon>
        <taxon>Mycosphaerellaceae</taxon>
        <taxon>Pseudocercospora</taxon>
    </lineage>
</organism>
<evidence type="ECO:0000313" key="1">
    <source>
        <dbReference type="EMBL" id="KXT10418.1"/>
    </source>
</evidence>
<name>A0A139I6U2_9PEZI</name>
<dbReference type="Proteomes" id="UP000073492">
    <property type="component" value="Unassembled WGS sequence"/>
</dbReference>
<sequence length="90" mass="10180">MIGAQGKLRFLLPPAMETYEARMWGFLRCSAKPSPKVTSPHLMLKPTTTDIEEMKLHEVENGSKFTERRKSTLEKTLFTSSNASYARSAD</sequence>
<proteinExistence type="predicted"/>